<evidence type="ECO:0000256" key="1">
    <source>
        <dbReference type="SAM" id="SignalP"/>
    </source>
</evidence>
<keyword evidence="1" id="KW-0732">Signal</keyword>
<keyword evidence="3" id="KW-1185">Reference proteome</keyword>
<comment type="caution">
    <text evidence="2">The sequence shown here is derived from an EMBL/GenBank/DDBJ whole genome shotgun (WGS) entry which is preliminary data.</text>
</comment>
<dbReference type="InterPro" id="IPR053231">
    <property type="entry name" value="GPCR_LN-TM7"/>
</dbReference>
<feature type="chain" id="PRO_5041649824" description="SMB domain-containing protein" evidence="1">
    <location>
        <begin position="23"/>
        <end position="702"/>
    </location>
</feature>
<dbReference type="Proteomes" id="UP001186944">
    <property type="component" value="Unassembled WGS sequence"/>
</dbReference>
<organism evidence="2 3">
    <name type="scientific">Pinctada imbricata</name>
    <name type="common">Atlantic pearl-oyster</name>
    <name type="synonym">Pinctada martensii</name>
    <dbReference type="NCBI Taxonomy" id="66713"/>
    <lineage>
        <taxon>Eukaryota</taxon>
        <taxon>Metazoa</taxon>
        <taxon>Spiralia</taxon>
        <taxon>Lophotrochozoa</taxon>
        <taxon>Mollusca</taxon>
        <taxon>Bivalvia</taxon>
        <taxon>Autobranchia</taxon>
        <taxon>Pteriomorphia</taxon>
        <taxon>Pterioida</taxon>
        <taxon>Pterioidea</taxon>
        <taxon>Pteriidae</taxon>
        <taxon>Pinctada</taxon>
    </lineage>
</organism>
<evidence type="ECO:0000313" key="2">
    <source>
        <dbReference type="EMBL" id="KAK3099715.1"/>
    </source>
</evidence>
<accession>A0AA88YM29</accession>
<dbReference type="PANTHER" id="PTHR45902:SF1">
    <property type="entry name" value="LATROPHILIN RECEPTOR-LIKE PROTEIN A"/>
    <property type="match status" value="1"/>
</dbReference>
<dbReference type="AlphaFoldDB" id="A0AA88YM29"/>
<evidence type="ECO:0008006" key="4">
    <source>
        <dbReference type="Google" id="ProtNLM"/>
    </source>
</evidence>
<dbReference type="EMBL" id="VSWD01000006">
    <property type="protein sequence ID" value="KAK3099715.1"/>
    <property type="molecule type" value="Genomic_DNA"/>
</dbReference>
<protein>
    <recommendedName>
        <fullName evidence="4">SMB domain-containing protein</fullName>
    </recommendedName>
</protein>
<dbReference type="PANTHER" id="PTHR45902">
    <property type="entry name" value="LATROPHILIN RECEPTOR-LIKE PROTEIN A"/>
    <property type="match status" value="1"/>
</dbReference>
<reference evidence="2" key="1">
    <citation type="submission" date="2019-08" db="EMBL/GenBank/DDBJ databases">
        <title>The improved chromosome-level genome for the pearl oyster Pinctada fucata martensii using PacBio sequencing and Hi-C.</title>
        <authorList>
            <person name="Zheng Z."/>
        </authorList>
    </citation>
    <scope>NUCLEOTIDE SEQUENCE</scope>
    <source>
        <strain evidence="2">ZZ-2019</strain>
        <tissue evidence="2">Adductor muscle</tissue>
    </source>
</reference>
<name>A0AA88YM29_PINIB</name>
<evidence type="ECO:0000313" key="3">
    <source>
        <dbReference type="Proteomes" id="UP001186944"/>
    </source>
</evidence>
<gene>
    <name evidence="2" type="ORF">FSP39_008480</name>
</gene>
<feature type="signal peptide" evidence="1">
    <location>
        <begin position="1"/>
        <end position="22"/>
    </location>
</feature>
<sequence length="702" mass="81167">MRSHPIFVLFMYIGHMLLQYQGVPLKSPSALEIYIRYCGAEKLCGNFSQNVRNESLKMIACPVCECDKTCILKGTCCPDFHLNTCIDISLYFESESKISFESVYLISKCPINATEADQKLCELTSFEDDALIDVPVKSVHTNISYKNKHCAECNNEFLLLKWGLSIEECMKKGFDMNMFSSIEGLYKGIEEYSCNFGYDWTLADTVVARCQKQYITTCNVTGLWNKYDPDIAWACENYHSPVTFFANVFCYDCNVGTSTTLPLIEACPAGTDAFLDNLCISEAEDPLWFPYKNVHCYRCGGVEISDFALHYYSFDAISTFPYELKIILRNQTDVLCHLMNTILYRYLRISNTLSILCNQEGKTNEVEELMHLEKMFDKMFGEFLRSQNSSQINIDFPSLYKTYELFGGRDKWCFNVNKHSIINKCSCKPSCFKKDECCPDMMAGAPYECVQYGNEGIELITKCPYSFSDDVIRYYCERQIDEFGSVVDHIPYIHITMTFNYQYRNIFCFLCNEDPAQMSDQSSFSYFRNITFKCPHYMNLNDTLILSQTYHFMNEHCQVELQHSNHYENDFICAIYANGTSNKWTCPVTEKPFQHKNDIVYLCENTGYFIYRGCTDYRNIFCDMCDHIEQCDDDGCPYRMSASTSSCHFNGFTKLTELRCDMCINYRHIFALAGGKMVETHAGTQSKCGVSEHRDPYTVWTF</sequence>
<proteinExistence type="predicted"/>